<dbReference type="Proteomes" id="UP000439903">
    <property type="component" value="Unassembled WGS sequence"/>
</dbReference>
<dbReference type="OrthoDB" id="2482669at2759"/>
<dbReference type="AlphaFoldDB" id="A0A8H4EID6"/>
<gene>
    <name evidence="2" type="ORF">F8M41_022195</name>
</gene>
<feature type="region of interest" description="Disordered" evidence="1">
    <location>
        <begin position="187"/>
        <end position="220"/>
    </location>
</feature>
<accession>A0A8H4EID6</accession>
<evidence type="ECO:0000256" key="1">
    <source>
        <dbReference type="SAM" id="MobiDB-lite"/>
    </source>
</evidence>
<name>A0A8H4EID6_GIGMA</name>
<evidence type="ECO:0000313" key="2">
    <source>
        <dbReference type="EMBL" id="KAF0488690.1"/>
    </source>
</evidence>
<feature type="compositionally biased region" description="Low complexity" evidence="1">
    <location>
        <begin position="156"/>
        <end position="172"/>
    </location>
</feature>
<sequence>MSSLFVAFCFSKNVSRNDKCISRTALYRINHNINKFREITFKGTTLYRENFKPYLTLFIYVTLVQTVLIFSSEEDYVLTSKNLLRRLKIISKKFSHILASDIEWTYVSSNPLSSSTTTNAKEISKVEFDEQLDSIEEKYATLTSQVPQKKQNTRQNINLHNSNNKPSNNKTTSLNFVDIISQVQKGTSSSKTAYTEQSSSTNNLVSTSQNTSQHIPSRATRIKDEEDATFVSNDDLTELVEVRIQEATPEIKEKYRKNLHSTKK</sequence>
<reference evidence="2 3" key="1">
    <citation type="journal article" date="2019" name="Environ. Microbiol.">
        <title>At the nexus of three kingdoms: the genome of the mycorrhizal fungus Gigaspora margarita provides insights into plant, endobacterial and fungal interactions.</title>
        <authorList>
            <person name="Venice F."/>
            <person name="Ghignone S."/>
            <person name="Salvioli di Fossalunga A."/>
            <person name="Amselem J."/>
            <person name="Novero M."/>
            <person name="Xianan X."/>
            <person name="Sedzielewska Toro K."/>
            <person name="Morin E."/>
            <person name="Lipzen A."/>
            <person name="Grigoriev I.V."/>
            <person name="Henrissat B."/>
            <person name="Martin F.M."/>
            <person name="Bonfante P."/>
        </authorList>
    </citation>
    <scope>NUCLEOTIDE SEQUENCE [LARGE SCALE GENOMIC DNA]</scope>
    <source>
        <strain evidence="2 3">BEG34</strain>
    </source>
</reference>
<evidence type="ECO:0000313" key="3">
    <source>
        <dbReference type="Proteomes" id="UP000439903"/>
    </source>
</evidence>
<protein>
    <submittedName>
        <fullName evidence="2">Uncharacterized protein</fullName>
    </submittedName>
</protein>
<feature type="compositionally biased region" description="Polar residues" evidence="1">
    <location>
        <begin position="143"/>
        <end position="155"/>
    </location>
</feature>
<proteinExistence type="predicted"/>
<organism evidence="2 3">
    <name type="scientific">Gigaspora margarita</name>
    <dbReference type="NCBI Taxonomy" id="4874"/>
    <lineage>
        <taxon>Eukaryota</taxon>
        <taxon>Fungi</taxon>
        <taxon>Fungi incertae sedis</taxon>
        <taxon>Mucoromycota</taxon>
        <taxon>Glomeromycotina</taxon>
        <taxon>Glomeromycetes</taxon>
        <taxon>Diversisporales</taxon>
        <taxon>Gigasporaceae</taxon>
        <taxon>Gigaspora</taxon>
    </lineage>
</organism>
<dbReference type="EMBL" id="WTPW01000680">
    <property type="protein sequence ID" value="KAF0488690.1"/>
    <property type="molecule type" value="Genomic_DNA"/>
</dbReference>
<feature type="compositionally biased region" description="Polar residues" evidence="1">
    <location>
        <begin position="187"/>
        <end position="215"/>
    </location>
</feature>
<keyword evidence="3" id="KW-1185">Reference proteome</keyword>
<feature type="region of interest" description="Disordered" evidence="1">
    <location>
        <begin position="143"/>
        <end position="172"/>
    </location>
</feature>
<comment type="caution">
    <text evidence="2">The sequence shown here is derived from an EMBL/GenBank/DDBJ whole genome shotgun (WGS) entry which is preliminary data.</text>
</comment>